<keyword evidence="1" id="KW-0812">Transmembrane</keyword>
<dbReference type="SUPFAM" id="SSF47413">
    <property type="entry name" value="lambda repressor-like DNA-binding domains"/>
    <property type="match status" value="1"/>
</dbReference>
<keyword evidence="3" id="KW-1185">Reference proteome</keyword>
<sequence>MLDPIKPSFDRMPRPNGLAAAMATAGVDAASLARRAGVNAGDIDAWARGQRDLRPAMATRLSAHLHTTAADLLIGLGCGEPPRQTGLLPCDETIAGAAGPVWLERLAGRDNLAETVLMLSAAILMGIVGCLAVLD</sequence>
<evidence type="ECO:0008006" key="4">
    <source>
        <dbReference type="Google" id="ProtNLM"/>
    </source>
</evidence>
<keyword evidence="1" id="KW-1133">Transmembrane helix</keyword>
<feature type="transmembrane region" description="Helical" evidence="1">
    <location>
        <begin position="115"/>
        <end position="134"/>
    </location>
</feature>
<dbReference type="InterPro" id="IPR010982">
    <property type="entry name" value="Lambda_DNA-bd_dom_sf"/>
</dbReference>
<comment type="caution">
    <text evidence="2">The sequence shown here is derived from an EMBL/GenBank/DDBJ whole genome shotgun (WGS) entry which is preliminary data.</text>
</comment>
<name>A0ABV3PHJ1_9HYPH</name>
<gene>
    <name evidence="2" type="ORF">ABXS05_06145</name>
</gene>
<keyword evidence="1" id="KW-0472">Membrane</keyword>
<protein>
    <recommendedName>
        <fullName evidence="4">Helix-turn-helix transcriptional regulator</fullName>
    </recommendedName>
</protein>
<evidence type="ECO:0000256" key="1">
    <source>
        <dbReference type="SAM" id="Phobius"/>
    </source>
</evidence>
<dbReference type="Gene3D" id="1.10.260.40">
    <property type="entry name" value="lambda repressor-like DNA-binding domains"/>
    <property type="match status" value="1"/>
</dbReference>
<dbReference type="Proteomes" id="UP001555786">
    <property type="component" value="Unassembled WGS sequence"/>
</dbReference>
<accession>A0ABV3PHJ1</accession>
<organism evidence="2 3">
    <name type="scientific">Labrys neptuniae</name>
    <dbReference type="NCBI Taxonomy" id="376174"/>
    <lineage>
        <taxon>Bacteria</taxon>
        <taxon>Pseudomonadati</taxon>
        <taxon>Pseudomonadota</taxon>
        <taxon>Alphaproteobacteria</taxon>
        <taxon>Hyphomicrobiales</taxon>
        <taxon>Xanthobacteraceae</taxon>
        <taxon>Labrys</taxon>
    </lineage>
</organism>
<reference evidence="2 3" key="1">
    <citation type="submission" date="2024-07" db="EMBL/GenBank/DDBJ databases">
        <title>Description of Labrys sedimenti sp. nov., isolated from a diclofenac-degrading enrichment culture.</title>
        <authorList>
            <person name="Tancsics A."/>
            <person name="Csepanyi A."/>
        </authorList>
    </citation>
    <scope>NUCLEOTIDE SEQUENCE [LARGE SCALE GENOMIC DNA]</scope>
    <source>
        <strain evidence="2 3">LMG 23578</strain>
    </source>
</reference>
<evidence type="ECO:0000313" key="3">
    <source>
        <dbReference type="Proteomes" id="UP001555786"/>
    </source>
</evidence>
<dbReference type="RefSeq" id="WP_367623266.1">
    <property type="nucleotide sequence ID" value="NZ_JBFNQD010000001.1"/>
</dbReference>
<evidence type="ECO:0000313" key="2">
    <source>
        <dbReference type="EMBL" id="MEW9305107.1"/>
    </source>
</evidence>
<dbReference type="EMBL" id="JBFNQD010000001">
    <property type="protein sequence ID" value="MEW9305107.1"/>
    <property type="molecule type" value="Genomic_DNA"/>
</dbReference>
<proteinExistence type="predicted"/>